<gene>
    <name evidence="2" type="ORF">E0F91_06865</name>
</gene>
<proteinExistence type="predicted"/>
<evidence type="ECO:0000313" key="3">
    <source>
        <dbReference type="Proteomes" id="UP000294644"/>
    </source>
</evidence>
<reference evidence="2 3" key="1">
    <citation type="submission" date="2019-03" db="EMBL/GenBank/DDBJ databases">
        <title>Flavobacterium LB-D12 sp. nov., isolated from arctic soil.</title>
        <authorList>
            <person name="Chaudhary D.K."/>
        </authorList>
    </citation>
    <scope>NUCLEOTIDE SEQUENCE [LARGE SCALE GENOMIC DNA]</scope>
    <source>
        <strain evidence="2 3">LB-D12</strain>
    </source>
</reference>
<dbReference type="RefSeq" id="WP_132065581.1">
    <property type="nucleotide sequence ID" value="NZ_SMFN01000006.1"/>
</dbReference>
<dbReference type="EMBL" id="SMFN01000006">
    <property type="protein sequence ID" value="TDE05215.1"/>
    <property type="molecule type" value="Genomic_DNA"/>
</dbReference>
<feature type="region of interest" description="Disordered" evidence="1">
    <location>
        <begin position="33"/>
        <end position="59"/>
    </location>
</feature>
<evidence type="ECO:0000313" key="2">
    <source>
        <dbReference type="EMBL" id="TDE05215.1"/>
    </source>
</evidence>
<dbReference type="OrthoDB" id="878730at2"/>
<keyword evidence="3" id="KW-1185">Reference proteome</keyword>
<comment type="caution">
    <text evidence="2">The sequence shown here is derived from an EMBL/GenBank/DDBJ whole genome shotgun (WGS) entry which is preliminary data.</text>
</comment>
<organism evidence="2 3">
    <name type="scientific">Flavobacterium sandaracinum</name>
    <dbReference type="NCBI Taxonomy" id="2541733"/>
    <lineage>
        <taxon>Bacteria</taxon>
        <taxon>Pseudomonadati</taxon>
        <taxon>Bacteroidota</taxon>
        <taxon>Flavobacteriia</taxon>
        <taxon>Flavobacteriales</taxon>
        <taxon>Flavobacteriaceae</taxon>
        <taxon>Flavobacterium</taxon>
    </lineage>
</organism>
<feature type="compositionally biased region" description="Basic and acidic residues" evidence="1">
    <location>
        <begin position="39"/>
        <end position="59"/>
    </location>
</feature>
<evidence type="ECO:0000256" key="1">
    <source>
        <dbReference type="SAM" id="MobiDB-lite"/>
    </source>
</evidence>
<protein>
    <recommendedName>
        <fullName evidence="4">Peptidase M48 domain-containing protein</fullName>
    </recommendedName>
</protein>
<evidence type="ECO:0008006" key="4">
    <source>
        <dbReference type="Google" id="ProtNLM"/>
    </source>
</evidence>
<name>A0A4R5D4E3_9FLAO</name>
<accession>A0A4R5D4E3</accession>
<sequence>MTTDQAIGSIAGHEIVHAIDKEIYKDFKYANSHAGKQRPGREVKTKEIGSKITEESKNK</sequence>
<dbReference type="Proteomes" id="UP000294644">
    <property type="component" value="Unassembled WGS sequence"/>
</dbReference>
<dbReference type="AlphaFoldDB" id="A0A4R5D4E3"/>